<keyword evidence="2" id="KW-0472">Membrane</keyword>
<accession>A0AAQ3KXR5</accession>
<protein>
    <recommendedName>
        <fullName evidence="5">Replicase polyprotein 1ab</fullName>
    </recommendedName>
</protein>
<feature type="transmembrane region" description="Helical" evidence="2">
    <location>
        <begin position="139"/>
        <end position="159"/>
    </location>
</feature>
<dbReference type="Proteomes" id="UP001327560">
    <property type="component" value="Chromosome 8"/>
</dbReference>
<proteinExistence type="predicted"/>
<evidence type="ECO:0000313" key="4">
    <source>
        <dbReference type="Proteomes" id="UP001327560"/>
    </source>
</evidence>
<organism evidence="3 4">
    <name type="scientific">Canna indica</name>
    <name type="common">Indian-shot</name>
    <dbReference type="NCBI Taxonomy" id="4628"/>
    <lineage>
        <taxon>Eukaryota</taxon>
        <taxon>Viridiplantae</taxon>
        <taxon>Streptophyta</taxon>
        <taxon>Embryophyta</taxon>
        <taxon>Tracheophyta</taxon>
        <taxon>Spermatophyta</taxon>
        <taxon>Magnoliopsida</taxon>
        <taxon>Liliopsida</taxon>
        <taxon>Zingiberales</taxon>
        <taxon>Cannaceae</taxon>
        <taxon>Canna</taxon>
    </lineage>
</organism>
<dbReference type="PANTHER" id="PTHR36356:SF1">
    <property type="entry name" value="EXPRESSED PROTEIN"/>
    <property type="match status" value="1"/>
</dbReference>
<evidence type="ECO:0000313" key="3">
    <source>
        <dbReference type="EMBL" id="WOL16674.1"/>
    </source>
</evidence>
<dbReference type="AlphaFoldDB" id="A0AAQ3KXR5"/>
<keyword evidence="2" id="KW-1133">Transmembrane helix</keyword>
<keyword evidence="4" id="KW-1185">Reference proteome</keyword>
<sequence>MATTSIPWARPSPSAYGSAVASPFFIARRPISRVRAFRRSDLDGFARRVASGEALRDVWRSANNGFEQLAFEARRAAERLDRRYSLSLRFDSAARAVSVRAREIDQELGIGRRWRSFSADFSRNWPRYRKELNEFLQTPLGRGLATVFFLWFALSGWLFRFFILATWILPFAAPLLIGTFANNFAIQGSCPACKRQFVGYRNQVVRCTGCGNIVWQPKDDFSRGRGSSSSSKASEPNIIDIEIEEK</sequence>
<name>A0AAQ3KXR5_9LILI</name>
<dbReference type="GO" id="GO:0009507">
    <property type="term" value="C:chloroplast"/>
    <property type="evidence" value="ECO:0007669"/>
    <property type="project" value="TreeGrafter"/>
</dbReference>
<feature type="region of interest" description="Disordered" evidence="1">
    <location>
        <begin position="221"/>
        <end position="246"/>
    </location>
</feature>
<dbReference type="PANTHER" id="PTHR36356">
    <property type="entry name" value="EXPRESSED PROTEIN"/>
    <property type="match status" value="1"/>
</dbReference>
<evidence type="ECO:0008006" key="5">
    <source>
        <dbReference type="Google" id="ProtNLM"/>
    </source>
</evidence>
<feature type="transmembrane region" description="Helical" evidence="2">
    <location>
        <begin position="165"/>
        <end position="186"/>
    </location>
</feature>
<evidence type="ECO:0000256" key="2">
    <source>
        <dbReference type="SAM" id="Phobius"/>
    </source>
</evidence>
<reference evidence="3 4" key="1">
    <citation type="submission" date="2023-10" db="EMBL/GenBank/DDBJ databases">
        <title>Chromosome-scale genome assembly provides insights into flower coloration mechanisms of Canna indica.</title>
        <authorList>
            <person name="Li C."/>
        </authorList>
    </citation>
    <scope>NUCLEOTIDE SEQUENCE [LARGE SCALE GENOMIC DNA]</scope>
    <source>
        <tissue evidence="3">Flower</tissue>
    </source>
</reference>
<gene>
    <name evidence="3" type="ORF">Cni_G25462</name>
</gene>
<evidence type="ECO:0000256" key="1">
    <source>
        <dbReference type="SAM" id="MobiDB-lite"/>
    </source>
</evidence>
<dbReference type="EMBL" id="CP136897">
    <property type="protein sequence ID" value="WOL16674.1"/>
    <property type="molecule type" value="Genomic_DNA"/>
</dbReference>
<keyword evidence="2" id="KW-0812">Transmembrane</keyword>